<sequence>MHNALVEEVFANNRKTGYLLVSRGAKDQNEMVYIELLRLNIGRDTVIENQSGEPLCLYDIQKGMWINAEFSSAITKSIPPQSSAFKITVLGKIPSVSTTTDRVAIIDLNNNFLYTGDPNNIDDQMRFVISNKTIILDKNGNPIRLDQIRPGQLARVEHTSFQTLSIPPQSLAFRIQML</sequence>
<name>A0A645FQS0_9ZZZZ</name>
<proteinExistence type="predicted"/>
<protein>
    <submittedName>
        <fullName evidence="1">Uncharacterized protein</fullName>
    </submittedName>
</protein>
<evidence type="ECO:0000313" key="1">
    <source>
        <dbReference type="EMBL" id="MPN15962.1"/>
    </source>
</evidence>
<dbReference type="EMBL" id="VSSQ01062848">
    <property type="protein sequence ID" value="MPN15962.1"/>
    <property type="molecule type" value="Genomic_DNA"/>
</dbReference>
<organism evidence="1">
    <name type="scientific">bioreactor metagenome</name>
    <dbReference type="NCBI Taxonomy" id="1076179"/>
    <lineage>
        <taxon>unclassified sequences</taxon>
        <taxon>metagenomes</taxon>
        <taxon>ecological metagenomes</taxon>
    </lineage>
</organism>
<dbReference type="AlphaFoldDB" id="A0A645FQS0"/>
<reference evidence="1" key="1">
    <citation type="submission" date="2019-08" db="EMBL/GenBank/DDBJ databases">
        <authorList>
            <person name="Kucharzyk K."/>
            <person name="Murdoch R.W."/>
            <person name="Higgins S."/>
            <person name="Loffler F."/>
        </authorList>
    </citation>
    <scope>NUCLEOTIDE SEQUENCE</scope>
</reference>
<gene>
    <name evidence="1" type="ORF">SDC9_163298</name>
</gene>
<comment type="caution">
    <text evidence="1">The sequence shown here is derived from an EMBL/GenBank/DDBJ whole genome shotgun (WGS) entry which is preliminary data.</text>
</comment>
<accession>A0A645FQS0</accession>